<reference evidence="6 7" key="1">
    <citation type="submission" date="2021-01" db="EMBL/GenBank/DDBJ databases">
        <title>Whole genome shotgun sequence of Planobispora siamensis NBRC 107568.</title>
        <authorList>
            <person name="Komaki H."/>
            <person name="Tamura T."/>
        </authorList>
    </citation>
    <scope>NUCLEOTIDE SEQUENCE [LARGE SCALE GENOMIC DNA]</scope>
    <source>
        <strain evidence="6 7">NBRC 107568</strain>
    </source>
</reference>
<dbReference type="GO" id="GO:0000976">
    <property type="term" value="F:transcription cis-regulatory region binding"/>
    <property type="evidence" value="ECO:0007669"/>
    <property type="project" value="TreeGrafter"/>
</dbReference>
<dbReference type="GO" id="GO:0003700">
    <property type="term" value="F:DNA-binding transcription factor activity"/>
    <property type="evidence" value="ECO:0007669"/>
    <property type="project" value="TreeGrafter"/>
</dbReference>
<accession>A0A8J3WLK6</accession>
<dbReference type="PANTHER" id="PTHR30055">
    <property type="entry name" value="HTH-TYPE TRANSCRIPTIONAL REGULATOR RUTR"/>
    <property type="match status" value="1"/>
</dbReference>
<evidence type="ECO:0000256" key="4">
    <source>
        <dbReference type="PROSITE-ProRule" id="PRU00335"/>
    </source>
</evidence>
<dbReference type="PANTHER" id="PTHR30055:SF148">
    <property type="entry name" value="TETR-FAMILY TRANSCRIPTIONAL REGULATOR"/>
    <property type="match status" value="1"/>
</dbReference>
<dbReference type="SUPFAM" id="SSF48498">
    <property type="entry name" value="Tetracyclin repressor-like, C-terminal domain"/>
    <property type="match status" value="1"/>
</dbReference>
<evidence type="ECO:0000256" key="3">
    <source>
        <dbReference type="ARBA" id="ARBA00023163"/>
    </source>
</evidence>
<dbReference type="InterPro" id="IPR023772">
    <property type="entry name" value="DNA-bd_HTH_TetR-type_CS"/>
</dbReference>
<organism evidence="6 7">
    <name type="scientific">Planobispora siamensis</name>
    <dbReference type="NCBI Taxonomy" id="936338"/>
    <lineage>
        <taxon>Bacteria</taxon>
        <taxon>Bacillati</taxon>
        <taxon>Actinomycetota</taxon>
        <taxon>Actinomycetes</taxon>
        <taxon>Streptosporangiales</taxon>
        <taxon>Streptosporangiaceae</taxon>
        <taxon>Planobispora</taxon>
    </lineage>
</organism>
<dbReference type="Gene3D" id="1.10.357.10">
    <property type="entry name" value="Tetracycline Repressor, domain 2"/>
    <property type="match status" value="1"/>
</dbReference>
<dbReference type="AlphaFoldDB" id="A0A8J3WLK6"/>
<dbReference type="SUPFAM" id="SSF46689">
    <property type="entry name" value="Homeodomain-like"/>
    <property type="match status" value="1"/>
</dbReference>
<name>A0A8J3WLK6_9ACTN</name>
<dbReference type="Gene3D" id="1.10.10.60">
    <property type="entry name" value="Homeodomain-like"/>
    <property type="match status" value="1"/>
</dbReference>
<dbReference type="EMBL" id="BOOJ01000035">
    <property type="protein sequence ID" value="GIH93725.1"/>
    <property type="molecule type" value="Genomic_DNA"/>
</dbReference>
<dbReference type="InterPro" id="IPR036271">
    <property type="entry name" value="Tet_transcr_reg_TetR-rel_C_sf"/>
</dbReference>
<feature type="domain" description="HTH tetR-type" evidence="5">
    <location>
        <begin position="5"/>
        <end position="65"/>
    </location>
</feature>
<dbReference type="InterPro" id="IPR009057">
    <property type="entry name" value="Homeodomain-like_sf"/>
</dbReference>
<dbReference type="RefSeq" id="WP_204065894.1">
    <property type="nucleotide sequence ID" value="NZ_BOOJ01000035.1"/>
</dbReference>
<evidence type="ECO:0000256" key="2">
    <source>
        <dbReference type="ARBA" id="ARBA00023125"/>
    </source>
</evidence>
<dbReference type="Pfam" id="PF00440">
    <property type="entry name" value="TetR_N"/>
    <property type="match status" value="1"/>
</dbReference>
<protein>
    <submittedName>
        <fullName evidence="6">TetR family transcriptional regulator</fullName>
    </submittedName>
</protein>
<feature type="DNA-binding region" description="H-T-H motif" evidence="4">
    <location>
        <begin position="28"/>
        <end position="47"/>
    </location>
</feature>
<gene>
    <name evidence="6" type="ORF">Psi01_43550</name>
</gene>
<keyword evidence="2 4" id="KW-0238">DNA-binding</keyword>
<evidence type="ECO:0000256" key="1">
    <source>
        <dbReference type="ARBA" id="ARBA00023015"/>
    </source>
</evidence>
<dbReference type="PRINTS" id="PR00455">
    <property type="entry name" value="HTHTETR"/>
</dbReference>
<keyword evidence="3" id="KW-0804">Transcription</keyword>
<evidence type="ECO:0000259" key="5">
    <source>
        <dbReference type="PROSITE" id="PS50977"/>
    </source>
</evidence>
<dbReference type="PROSITE" id="PS01081">
    <property type="entry name" value="HTH_TETR_1"/>
    <property type="match status" value="1"/>
</dbReference>
<dbReference type="InterPro" id="IPR011075">
    <property type="entry name" value="TetR_C"/>
</dbReference>
<evidence type="ECO:0000313" key="7">
    <source>
        <dbReference type="Proteomes" id="UP000619788"/>
    </source>
</evidence>
<dbReference type="InterPro" id="IPR050109">
    <property type="entry name" value="HTH-type_TetR-like_transc_reg"/>
</dbReference>
<proteinExistence type="predicted"/>
<dbReference type="PROSITE" id="PS50977">
    <property type="entry name" value="HTH_TETR_2"/>
    <property type="match status" value="1"/>
</dbReference>
<dbReference type="Pfam" id="PF16859">
    <property type="entry name" value="TetR_C_11"/>
    <property type="match status" value="1"/>
</dbReference>
<dbReference type="InterPro" id="IPR001647">
    <property type="entry name" value="HTH_TetR"/>
</dbReference>
<evidence type="ECO:0000313" key="6">
    <source>
        <dbReference type="EMBL" id="GIH93725.1"/>
    </source>
</evidence>
<comment type="caution">
    <text evidence="6">The sequence shown here is derived from an EMBL/GenBank/DDBJ whole genome shotgun (WGS) entry which is preliminary data.</text>
</comment>
<keyword evidence="7" id="KW-1185">Reference proteome</keyword>
<keyword evidence="1" id="KW-0805">Transcription regulation</keyword>
<dbReference type="Proteomes" id="UP000619788">
    <property type="component" value="Unassembled WGS sequence"/>
</dbReference>
<sequence>MRLDPSRERAILDATQELLSEVGFDRMSIDQIARRASASKATIYRRWPGKEALVADLICNHIKIDVPPPPDTGSMREDLVGAVTGFCEVLRRRHDMIFGLLPSLLTNASLAAALRGNLRRPDVTGTAPLIERARERGEPVGRIDPARLRTVVEALVWHRLLVTGEPLDREFAEEAVDGTLLPLIRSWTGAGV</sequence>